<evidence type="ECO:0000313" key="3">
    <source>
        <dbReference type="Proteomes" id="UP000241936"/>
    </source>
</evidence>
<dbReference type="Proteomes" id="UP000241936">
    <property type="component" value="Chromosome"/>
</dbReference>
<organism evidence="2 3">
    <name type="scientific">Pseudomonas rhizophila</name>
    <dbReference type="NCBI Taxonomy" id="2045200"/>
    <lineage>
        <taxon>Bacteria</taxon>
        <taxon>Pseudomonadati</taxon>
        <taxon>Pseudomonadota</taxon>
        <taxon>Gammaproteobacteria</taxon>
        <taxon>Pseudomonadales</taxon>
        <taxon>Pseudomonadaceae</taxon>
        <taxon>Pseudomonas</taxon>
    </lineage>
</organism>
<gene>
    <name evidence="2" type="ORF">CRX69_19875</name>
</gene>
<accession>A0ABM6UIF6</accession>
<feature type="coiled-coil region" evidence="1">
    <location>
        <begin position="24"/>
        <end position="58"/>
    </location>
</feature>
<keyword evidence="1" id="KW-0175">Coiled coil</keyword>
<keyword evidence="3" id="KW-1185">Reference proteome</keyword>
<name>A0ABM6UIF6_9PSED</name>
<evidence type="ECO:0000313" key="2">
    <source>
        <dbReference type="EMBL" id="AVU77326.1"/>
    </source>
</evidence>
<protein>
    <recommendedName>
        <fullName evidence="4">Type III secretion protein</fullName>
    </recommendedName>
</protein>
<dbReference type="RefSeq" id="WP_107322709.1">
    <property type="nucleotide sequence ID" value="NZ_CP024081.1"/>
</dbReference>
<evidence type="ECO:0000256" key="1">
    <source>
        <dbReference type="SAM" id="Coils"/>
    </source>
</evidence>
<sequence>MKTSDMRSLQALRKLREQRASSQLVAQQRRCRQTNVALDDAKENLRLHREALAREAERIYGSISEGMSISDWRMAQEHLEELYEGGQRKLEVSVSEVARTLEIHEHEREVFRVAHVARQRQAQACDTLLEGRERVERLVDEHRLEADEIPRAAIGGRA</sequence>
<dbReference type="EMBL" id="CP024081">
    <property type="protein sequence ID" value="AVU77326.1"/>
    <property type="molecule type" value="Genomic_DNA"/>
</dbReference>
<proteinExistence type="predicted"/>
<evidence type="ECO:0008006" key="4">
    <source>
        <dbReference type="Google" id="ProtNLM"/>
    </source>
</evidence>
<reference evidence="2 3" key="1">
    <citation type="journal article" date="2018" name="Front. Microbiol.">
        <title>Pseudomonas rhizophila S211, a New Plant Growth-Promoting Rhizobacterium with Potential in Pesticide-Bioremediation.</title>
        <authorList>
            <person name="Hassen W."/>
            <person name="Neifar M."/>
            <person name="Cherif H."/>
            <person name="Najjari A."/>
            <person name="Chouchane H."/>
            <person name="Driouich R.C."/>
            <person name="Salah A."/>
            <person name="Naili F."/>
            <person name="Mosbah A."/>
            <person name="Souissi Y."/>
            <person name="Raddadi N."/>
            <person name="Ouzari H.I."/>
            <person name="Fava F."/>
            <person name="Cherif A."/>
        </authorList>
    </citation>
    <scope>NUCLEOTIDE SEQUENCE [LARGE SCALE GENOMIC DNA]</scope>
    <source>
        <strain evidence="2 3">S211</strain>
    </source>
</reference>